<proteinExistence type="predicted"/>
<keyword evidence="5" id="KW-1185">Reference proteome</keyword>
<comment type="caution">
    <text evidence="4">The sequence shown here is derived from an EMBL/GenBank/DDBJ whole genome shotgun (WGS) entry which is preliminary data.</text>
</comment>
<dbReference type="Gene3D" id="1.25.40.10">
    <property type="entry name" value="Tetratricopeptide repeat domain"/>
    <property type="match status" value="2"/>
</dbReference>
<feature type="repeat" description="TPR" evidence="3">
    <location>
        <begin position="374"/>
        <end position="407"/>
    </location>
</feature>
<dbReference type="Pfam" id="PF14559">
    <property type="entry name" value="TPR_19"/>
    <property type="match status" value="1"/>
</dbReference>
<dbReference type="PATRIC" id="fig|889306.3.peg.3172"/>
<evidence type="ECO:0000313" key="4">
    <source>
        <dbReference type="EMBL" id="KIL44194.1"/>
    </source>
</evidence>
<dbReference type="STRING" id="889306.KP78_31580"/>
<name>A0A0C2RR10_9BACL</name>
<reference evidence="4 5" key="1">
    <citation type="submission" date="2015-01" db="EMBL/GenBank/DDBJ databases">
        <title>Genome sequencing of Jeotgalibacillus soli.</title>
        <authorList>
            <person name="Goh K.M."/>
            <person name="Chan K.-G."/>
            <person name="Yaakop A.S."/>
            <person name="Ee R."/>
            <person name="Gan H.M."/>
            <person name="Chan C.S."/>
        </authorList>
    </citation>
    <scope>NUCLEOTIDE SEQUENCE [LARGE SCALE GENOMIC DNA]</scope>
    <source>
        <strain evidence="4 5">P9</strain>
    </source>
</reference>
<dbReference type="InterPro" id="IPR051012">
    <property type="entry name" value="CellSynth/LPSAsmb/PSIAsmb"/>
</dbReference>
<dbReference type="PANTHER" id="PTHR45586">
    <property type="entry name" value="TPR REPEAT-CONTAINING PROTEIN PA4667"/>
    <property type="match status" value="1"/>
</dbReference>
<evidence type="ECO:0000256" key="2">
    <source>
        <dbReference type="ARBA" id="ARBA00022803"/>
    </source>
</evidence>
<dbReference type="RefSeq" id="WP_041090103.1">
    <property type="nucleotide sequence ID" value="NZ_JXRP01000019.1"/>
</dbReference>
<protein>
    <submittedName>
        <fullName evidence="4">Uncharacterized protein</fullName>
    </submittedName>
</protein>
<keyword evidence="2 3" id="KW-0802">TPR repeat</keyword>
<evidence type="ECO:0000313" key="5">
    <source>
        <dbReference type="Proteomes" id="UP000031938"/>
    </source>
</evidence>
<dbReference type="InterPro" id="IPR019734">
    <property type="entry name" value="TPR_rpt"/>
</dbReference>
<dbReference type="EMBL" id="JXRP01000019">
    <property type="protein sequence ID" value="KIL44194.1"/>
    <property type="molecule type" value="Genomic_DNA"/>
</dbReference>
<dbReference type="InterPro" id="IPR011990">
    <property type="entry name" value="TPR-like_helical_dom_sf"/>
</dbReference>
<feature type="repeat" description="TPR" evidence="3">
    <location>
        <begin position="272"/>
        <end position="305"/>
    </location>
</feature>
<dbReference type="AlphaFoldDB" id="A0A0C2RR10"/>
<organism evidence="4 5">
    <name type="scientific">Jeotgalibacillus soli</name>
    <dbReference type="NCBI Taxonomy" id="889306"/>
    <lineage>
        <taxon>Bacteria</taxon>
        <taxon>Bacillati</taxon>
        <taxon>Bacillota</taxon>
        <taxon>Bacilli</taxon>
        <taxon>Bacillales</taxon>
        <taxon>Caryophanaceae</taxon>
        <taxon>Jeotgalibacillus</taxon>
    </lineage>
</organism>
<dbReference type="Pfam" id="PF13429">
    <property type="entry name" value="TPR_15"/>
    <property type="match status" value="1"/>
</dbReference>
<dbReference type="PROSITE" id="PS50005">
    <property type="entry name" value="TPR"/>
    <property type="match status" value="3"/>
</dbReference>
<dbReference type="Pfam" id="PF13432">
    <property type="entry name" value="TPR_16"/>
    <property type="match status" value="1"/>
</dbReference>
<dbReference type="SUPFAM" id="SSF48452">
    <property type="entry name" value="TPR-like"/>
    <property type="match status" value="2"/>
</dbReference>
<feature type="repeat" description="TPR" evidence="3">
    <location>
        <begin position="204"/>
        <end position="237"/>
    </location>
</feature>
<sequence>MDASNRMINALHKGDLSQAMKEFSKIKLTGTDDEKFELAEELFQLGFLKESKELFQDLITAYPDEGELRILLAETLVEMDETEEAILLLDKLDERDDFYPRALLLSADLYQMQGLYEVSERKLLLAQKKLPNEPVIHFALAELYNEQGRFLEAIRHYNEVVKSGTEEIVGVQLSQRLGECYSAGGAFEDALPYYEKALKDSREINTLFGYGYTAFQAAHYATAIEILAELVELDPEYHSAYLLLAKAYEHEEELDDARATAENGITADPFNKELYLFAGKITLKQGNESEAERFLREAIAIDPNFLEAALLLNRILIKQERAEDIIELIQHVEAAGESDPQFHWDAAKAYVWLEEYGKASNEYTQAYVVYNDHIDFLEDFGDFLVEEGRSKEALAIYQRLLVKDPSNEEWLEQVERLEQY</sequence>
<gene>
    <name evidence="4" type="ORF">KP78_31580</name>
</gene>
<dbReference type="SMART" id="SM00028">
    <property type="entry name" value="TPR"/>
    <property type="match status" value="6"/>
</dbReference>
<evidence type="ECO:0000256" key="1">
    <source>
        <dbReference type="ARBA" id="ARBA00022737"/>
    </source>
</evidence>
<dbReference type="Proteomes" id="UP000031938">
    <property type="component" value="Unassembled WGS sequence"/>
</dbReference>
<keyword evidence="1" id="KW-0677">Repeat</keyword>
<dbReference type="PANTHER" id="PTHR45586:SF1">
    <property type="entry name" value="LIPOPOLYSACCHARIDE ASSEMBLY PROTEIN B"/>
    <property type="match status" value="1"/>
</dbReference>
<accession>A0A0C2RR10</accession>
<evidence type="ECO:0000256" key="3">
    <source>
        <dbReference type="PROSITE-ProRule" id="PRU00339"/>
    </source>
</evidence>